<dbReference type="InterPro" id="IPR011146">
    <property type="entry name" value="HIT-like"/>
</dbReference>
<keyword evidence="4" id="KW-1185">Reference proteome</keyword>
<proteinExistence type="predicted"/>
<feature type="short sequence motif" description="Histidine triad motif" evidence="1">
    <location>
        <begin position="98"/>
        <end position="102"/>
    </location>
</feature>
<evidence type="ECO:0000259" key="2">
    <source>
        <dbReference type="PROSITE" id="PS51084"/>
    </source>
</evidence>
<dbReference type="EMBL" id="CP130318">
    <property type="protein sequence ID" value="WNQ14117.1"/>
    <property type="molecule type" value="Genomic_DNA"/>
</dbReference>
<evidence type="ECO:0000313" key="4">
    <source>
        <dbReference type="Proteomes" id="UP001305702"/>
    </source>
</evidence>
<dbReference type="RefSeq" id="WP_315607901.1">
    <property type="nucleotide sequence ID" value="NZ_CP130318.1"/>
</dbReference>
<dbReference type="KEGG" id="paun:MJA45_14190"/>
<dbReference type="PANTHER" id="PTHR42997:SF1">
    <property type="entry name" value="AP-4-A PHOSPHORYLASE"/>
    <property type="match status" value="1"/>
</dbReference>
<dbReference type="PROSITE" id="PS51084">
    <property type="entry name" value="HIT_2"/>
    <property type="match status" value="1"/>
</dbReference>
<dbReference type="SUPFAM" id="SSF54197">
    <property type="entry name" value="HIT-like"/>
    <property type="match status" value="1"/>
</dbReference>
<dbReference type="Proteomes" id="UP001305702">
    <property type="component" value="Chromosome"/>
</dbReference>
<accession>A0AA96LMY4</accession>
<dbReference type="InterPro" id="IPR036265">
    <property type="entry name" value="HIT-like_sf"/>
</dbReference>
<name>A0AA96LMY4_9BACL</name>
<organism evidence="3 4">
    <name type="scientific">Paenibacillus aurantius</name>
    <dbReference type="NCBI Taxonomy" id="2918900"/>
    <lineage>
        <taxon>Bacteria</taxon>
        <taxon>Bacillati</taxon>
        <taxon>Bacillota</taxon>
        <taxon>Bacilli</taxon>
        <taxon>Bacillales</taxon>
        <taxon>Paenibacillaceae</taxon>
        <taxon>Paenibacillus</taxon>
    </lineage>
</organism>
<feature type="domain" description="HIT" evidence="2">
    <location>
        <begin position="5"/>
        <end position="113"/>
    </location>
</feature>
<dbReference type="GO" id="GO:0003824">
    <property type="term" value="F:catalytic activity"/>
    <property type="evidence" value="ECO:0007669"/>
    <property type="project" value="InterPro"/>
</dbReference>
<dbReference type="AlphaFoldDB" id="A0AA96LMY4"/>
<evidence type="ECO:0000313" key="3">
    <source>
        <dbReference type="EMBL" id="WNQ14117.1"/>
    </source>
</evidence>
<protein>
    <submittedName>
        <fullName evidence="3">HIT domain-containing protein</fullName>
    </submittedName>
</protein>
<evidence type="ECO:0000256" key="1">
    <source>
        <dbReference type="PROSITE-ProRule" id="PRU00464"/>
    </source>
</evidence>
<dbReference type="Pfam" id="PF01230">
    <property type="entry name" value="HIT"/>
    <property type="match status" value="1"/>
</dbReference>
<dbReference type="PANTHER" id="PTHR42997">
    <property type="entry name" value="HIT FAMILY HYDROLASE"/>
    <property type="match status" value="1"/>
</dbReference>
<gene>
    <name evidence="3" type="ORF">MJA45_14190</name>
</gene>
<dbReference type="InterPro" id="IPR052908">
    <property type="entry name" value="AP-4-A_phosphorylase"/>
</dbReference>
<reference evidence="3 4" key="1">
    <citation type="submission" date="2022-02" db="EMBL/GenBank/DDBJ databases">
        <title>Paenibacillus sp. MBLB1776 Whole Genome Shotgun Sequencing.</title>
        <authorList>
            <person name="Hwang C.Y."/>
            <person name="Cho E.-S."/>
            <person name="Seo M.-J."/>
        </authorList>
    </citation>
    <scope>NUCLEOTIDE SEQUENCE [LARGE SCALE GENOMIC DNA]</scope>
    <source>
        <strain evidence="3 4">MBLB1776</strain>
    </source>
</reference>
<sequence length="134" mass="15771">MKKCPLCTVHEDPEQRIVFENEYCLFIQKKSEQEVLEGSGLIIPKAHRENVFELSLEEWNATYDLLHRAKEFLDGQHSPDGYLLGWNVGKVSNQHLDHAHFHIIPRFNDEPHAGKGIRYWIKQPENKRRTEPNN</sequence>
<dbReference type="Gene3D" id="3.30.428.10">
    <property type="entry name" value="HIT-like"/>
    <property type="match status" value="1"/>
</dbReference>